<evidence type="ECO:0000256" key="6">
    <source>
        <dbReference type="ARBA" id="ARBA00022917"/>
    </source>
</evidence>
<dbReference type="EC" id="6.1.1.21" evidence="2"/>
<accession>A0A8E0RSG6</accession>
<evidence type="ECO:0000256" key="8">
    <source>
        <dbReference type="ARBA" id="ARBA00047639"/>
    </source>
</evidence>
<evidence type="ECO:0000256" key="1">
    <source>
        <dbReference type="ARBA" id="ARBA00008226"/>
    </source>
</evidence>
<dbReference type="GO" id="GO:0003723">
    <property type="term" value="F:RNA binding"/>
    <property type="evidence" value="ECO:0007669"/>
    <property type="project" value="TreeGrafter"/>
</dbReference>
<reference evidence="13" key="1">
    <citation type="submission" date="2019-05" db="EMBL/GenBank/DDBJ databases">
        <title>Annotation for the trematode Fasciolopsis buski.</title>
        <authorList>
            <person name="Choi Y.-J."/>
        </authorList>
    </citation>
    <scope>NUCLEOTIDE SEQUENCE</scope>
    <source>
        <strain evidence="13">HT</strain>
        <tissue evidence="13">Whole worm</tissue>
    </source>
</reference>
<evidence type="ECO:0000256" key="4">
    <source>
        <dbReference type="ARBA" id="ARBA00022741"/>
    </source>
</evidence>
<dbReference type="InterPro" id="IPR033656">
    <property type="entry name" value="HisRS_anticodon"/>
</dbReference>
<evidence type="ECO:0000256" key="10">
    <source>
        <dbReference type="SAM" id="MobiDB-lite"/>
    </source>
</evidence>
<dbReference type="InterPro" id="IPR004516">
    <property type="entry name" value="HisRS/HisZ"/>
</dbReference>
<evidence type="ECO:0000256" key="7">
    <source>
        <dbReference type="ARBA" id="ARBA00023146"/>
    </source>
</evidence>
<dbReference type="AlphaFoldDB" id="A0A8E0RSG6"/>
<name>A0A8E0RSG6_9TREM</name>
<proteinExistence type="inferred from homology"/>
<evidence type="ECO:0000313" key="13">
    <source>
        <dbReference type="EMBL" id="KAA0191455.1"/>
    </source>
</evidence>
<gene>
    <name evidence="13" type="ORF">FBUS_08243</name>
</gene>
<organism evidence="13 14">
    <name type="scientific">Fasciolopsis buskii</name>
    <dbReference type="NCBI Taxonomy" id="27845"/>
    <lineage>
        <taxon>Eukaryota</taxon>
        <taxon>Metazoa</taxon>
        <taxon>Spiralia</taxon>
        <taxon>Lophotrochozoa</taxon>
        <taxon>Platyhelminthes</taxon>
        <taxon>Trematoda</taxon>
        <taxon>Digenea</taxon>
        <taxon>Plagiorchiida</taxon>
        <taxon>Echinostomata</taxon>
        <taxon>Echinostomatoidea</taxon>
        <taxon>Fasciolidae</taxon>
        <taxon>Fasciolopsis</taxon>
    </lineage>
</organism>
<feature type="domain" description="Class II Histidinyl-tRNA synthetase (HisRS)-like catalytic core" evidence="12">
    <location>
        <begin position="208"/>
        <end position="297"/>
    </location>
</feature>
<dbReference type="Pfam" id="PF13393">
    <property type="entry name" value="tRNA-synt_His"/>
    <property type="match status" value="2"/>
</dbReference>
<evidence type="ECO:0000256" key="9">
    <source>
        <dbReference type="PIRSR" id="PIRSR001549-1"/>
    </source>
</evidence>
<protein>
    <recommendedName>
        <fullName evidence="2">histidine--tRNA ligase</fullName>
        <ecNumber evidence="2">6.1.1.21</ecNumber>
    </recommendedName>
</protein>
<dbReference type="Gene3D" id="3.40.50.800">
    <property type="entry name" value="Anticodon-binding domain"/>
    <property type="match status" value="1"/>
</dbReference>
<dbReference type="PIRSF" id="PIRSF001549">
    <property type="entry name" value="His-tRNA_synth"/>
    <property type="match status" value="1"/>
</dbReference>
<evidence type="ECO:0000256" key="5">
    <source>
        <dbReference type="ARBA" id="ARBA00022840"/>
    </source>
</evidence>
<evidence type="ECO:0000313" key="14">
    <source>
        <dbReference type="Proteomes" id="UP000728185"/>
    </source>
</evidence>
<dbReference type="SUPFAM" id="SSF55681">
    <property type="entry name" value="Class II aaRS and biotin synthetases"/>
    <property type="match status" value="1"/>
</dbReference>
<dbReference type="OrthoDB" id="1906957at2759"/>
<feature type="binding site" evidence="9">
    <location>
        <position position="117"/>
    </location>
    <ligand>
        <name>L-histidine</name>
        <dbReference type="ChEBI" id="CHEBI:57595"/>
    </ligand>
</feature>
<feature type="binding site" evidence="9">
    <location>
        <begin position="287"/>
        <end position="288"/>
    </location>
    <ligand>
        <name>L-histidine</name>
        <dbReference type="ChEBI" id="CHEBI:57595"/>
    </ligand>
</feature>
<sequence length="518" mass="57203">MASMKAVGGADFSSHMIGDLSKRVDQLAVSHGDSSNILKVPKGTRDRNPFQMKILEDVFGTIIRCFKRHDAVTIDTPVFELKEVLTGKYGEDSKLIYDLKDQGGELLSLRYDLTDFDIAGDYGPMLPDAECLRIVYEILTELELGDFVIKINHRRLLDGLFKACDVPPEKFTATCSAVDKLDKFMLFFCRLPPSSHTTDQSPWEAVQKELLEEKGLTLDTVNKIGLYVKMNGTLDLVDRLEADKTLMQQEPAREALADIRLLLSYCETLGILDRVRFDLSLARGLDYYTGIIYEAVLIGFTYDPTVPIPNATEIEQEAAVGPQTNKSKSKKSKKSAKKNAAHDAETADSLGTGDHLPVGSVAGGGRYDGLVGMFDPSGARVPCVGVSFGVERLLAIREALAKSAATKSGVVRATETDVMVAGAHKGLILQRLQYCRRLWDAKIKATMSHKNQPKLLDQLQYCENTGIPLAVVLGDGELSRGVVKLRVIATREEREVPDDALVETIRRELERMQTDGRC</sequence>
<feature type="binding site" evidence="9">
    <location>
        <begin position="112"/>
        <end position="114"/>
    </location>
    <ligand>
        <name>L-histidine</name>
        <dbReference type="ChEBI" id="CHEBI:57595"/>
    </ligand>
</feature>
<dbReference type="FunFam" id="3.40.50.800:FF:000008">
    <property type="entry name" value="histidine--tRNA ligase, cytoplasmic isoform X1"/>
    <property type="match status" value="1"/>
</dbReference>
<dbReference type="Gene3D" id="3.30.930.10">
    <property type="entry name" value="Bira Bifunctional Protein, Domain 2"/>
    <property type="match status" value="2"/>
</dbReference>
<dbReference type="GO" id="GO:0005524">
    <property type="term" value="F:ATP binding"/>
    <property type="evidence" value="ECO:0007669"/>
    <property type="project" value="UniProtKB-KW"/>
</dbReference>
<feature type="domain" description="Class II Histidinyl-tRNA synthetase (HisRS)-like catalytic core" evidence="12">
    <location>
        <begin position="43"/>
        <end position="114"/>
    </location>
</feature>
<evidence type="ECO:0000259" key="11">
    <source>
        <dbReference type="Pfam" id="PF03129"/>
    </source>
</evidence>
<dbReference type="GO" id="GO:0005739">
    <property type="term" value="C:mitochondrion"/>
    <property type="evidence" value="ECO:0007669"/>
    <property type="project" value="TreeGrafter"/>
</dbReference>
<keyword evidence="14" id="KW-1185">Reference proteome</keyword>
<dbReference type="Proteomes" id="UP000728185">
    <property type="component" value="Unassembled WGS sequence"/>
</dbReference>
<keyword evidence="6" id="KW-0648">Protein biosynthesis</keyword>
<feature type="domain" description="Anticodon-binding" evidence="11">
    <location>
        <begin position="419"/>
        <end position="507"/>
    </location>
</feature>
<dbReference type="CDD" id="cd00773">
    <property type="entry name" value="HisRS-like_core"/>
    <property type="match status" value="1"/>
</dbReference>
<keyword evidence="3" id="KW-0436">Ligase</keyword>
<comment type="catalytic activity">
    <reaction evidence="8">
        <text>tRNA(His) + L-histidine + ATP = L-histidyl-tRNA(His) + AMP + diphosphate + H(+)</text>
        <dbReference type="Rhea" id="RHEA:17313"/>
        <dbReference type="Rhea" id="RHEA-COMP:9665"/>
        <dbReference type="Rhea" id="RHEA-COMP:9689"/>
        <dbReference type="ChEBI" id="CHEBI:15378"/>
        <dbReference type="ChEBI" id="CHEBI:30616"/>
        <dbReference type="ChEBI" id="CHEBI:33019"/>
        <dbReference type="ChEBI" id="CHEBI:57595"/>
        <dbReference type="ChEBI" id="CHEBI:78442"/>
        <dbReference type="ChEBI" id="CHEBI:78527"/>
        <dbReference type="ChEBI" id="CHEBI:456215"/>
        <dbReference type="EC" id="6.1.1.21"/>
    </reaction>
</comment>
<keyword evidence="4" id="KW-0547">Nucleotide-binding</keyword>
<dbReference type="InterPro" id="IPR045864">
    <property type="entry name" value="aa-tRNA-synth_II/BPL/LPL"/>
</dbReference>
<dbReference type="GO" id="GO:0032543">
    <property type="term" value="P:mitochondrial translation"/>
    <property type="evidence" value="ECO:0007669"/>
    <property type="project" value="TreeGrafter"/>
</dbReference>
<evidence type="ECO:0000256" key="2">
    <source>
        <dbReference type="ARBA" id="ARBA00012815"/>
    </source>
</evidence>
<dbReference type="InterPro" id="IPR004154">
    <property type="entry name" value="Anticodon-bd"/>
</dbReference>
<dbReference type="SUPFAM" id="SSF52954">
    <property type="entry name" value="Class II aaRS ABD-related"/>
    <property type="match status" value="1"/>
</dbReference>
<dbReference type="PANTHER" id="PTHR11476:SF7">
    <property type="entry name" value="HISTIDINE--TRNA LIGASE"/>
    <property type="match status" value="1"/>
</dbReference>
<dbReference type="GO" id="GO:0006427">
    <property type="term" value="P:histidyl-tRNA aminoacylation"/>
    <property type="evidence" value="ECO:0007669"/>
    <property type="project" value="TreeGrafter"/>
</dbReference>
<dbReference type="GO" id="GO:0004821">
    <property type="term" value="F:histidine-tRNA ligase activity"/>
    <property type="evidence" value="ECO:0007669"/>
    <property type="project" value="UniProtKB-EC"/>
</dbReference>
<dbReference type="Pfam" id="PF03129">
    <property type="entry name" value="HGTP_anticodon"/>
    <property type="match status" value="1"/>
</dbReference>
<feature type="binding site" evidence="9">
    <location>
        <position position="283"/>
    </location>
    <ligand>
        <name>L-histidine</name>
        <dbReference type="ChEBI" id="CHEBI:57595"/>
    </ligand>
</feature>
<evidence type="ECO:0000259" key="12">
    <source>
        <dbReference type="Pfam" id="PF13393"/>
    </source>
</evidence>
<comment type="caution">
    <text evidence="13">The sequence shown here is derived from an EMBL/GenBank/DDBJ whole genome shotgun (WGS) entry which is preliminary data.</text>
</comment>
<feature type="compositionally biased region" description="Basic residues" evidence="10">
    <location>
        <begin position="327"/>
        <end position="339"/>
    </location>
</feature>
<dbReference type="PANTHER" id="PTHR11476">
    <property type="entry name" value="HISTIDYL-TRNA SYNTHETASE"/>
    <property type="match status" value="1"/>
</dbReference>
<evidence type="ECO:0000256" key="3">
    <source>
        <dbReference type="ARBA" id="ARBA00022598"/>
    </source>
</evidence>
<keyword evidence="5" id="KW-0067">ATP-binding</keyword>
<dbReference type="CDD" id="cd00859">
    <property type="entry name" value="HisRS_anticodon"/>
    <property type="match status" value="1"/>
</dbReference>
<dbReference type="InterPro" id="IPR036621">
    <property type="entry name" value="Anticodon-bd_dom_sf"/>
</dbReference>
<dbReference type="GO" id="GO:0005829">
    <property type="term" value="C:cytosol"/>
    <property type="evidence" value="ECO:0007669"/>
    <property type="project" value="TreeGrafter"/>
</dbReference>
<dbReference type="InterPro" id="IPR041715">
    <property type="entry name" value="HisRS-like_core"/>
</dbReference>
<comment type="similarity">
    <text evidence="1">Belongs to the class-II aminoacyl-tRNA synthetase family.</text>
</comment>
<feature type="region of interest" description="Disordered" evidence="10">
    <location>
        <begin position="317"/>
        <end position="352"/>
    </location>
</feature>
<keyword evidence="7 13" id="KW-0030">Aminoacyl-tRNA synthetase</keyword>
<dbReference type="EMBL" id="LUCM01006330">
    <property type="protein sequence ID" value="KAA0191455.1"/>
    <property type="molecule type" value="Genomic_DNA"/>
</dbReference>